<dbReference type="EMBL" id="CAFBOV010000070">
    <property type="protein sequence ID" value="CAB4994888.1"/>
    <property type="molecule type" value="Genomic_DNA"/>
</dbReference>
<dbReference type="AlphaFoldDB" id="A0A6J7NQJ7"/>
<name>A0A6J7NQJ7_9ZZZZ</name>
<feature type="region of interest" description="Disordered" evidence="1">
    <location>
        <begin position="129"/>
        <end position="164"/>
    </location>
</feature>
<organism evidence="2">
    <name type="scientific">freshwater metagenome</name>
    <dbReference type="NCBI Taxonomy" id="449393"/>
    <lineage>
        <taxon>unclassified sequences</taxon>
        <taxon>metagenomes</taxon>
        <taxon>ecological metagenomes</taxon>
    </lineage>
</organism>
<evidence type="ECO:0000256" key="1">
    <source>
        <dbReference type="SAM" id="MobiDB-lite"/>
    </source>
</evidence>
<feature type="compositionally biased region" description="Basic and acidic residues" evidence="1">
    <location>
        <begin position="135"/>
        <end position="157"/>
    </location>
</feature>
<evidence type="ECO:0000313" key="2">
    <source>
        <dbReference type="EMBL" id="CAB4994888.1"/>
    </source>
</evidence>
<reference evidence="2" key="1">
    <citation type="submission" date="2020-05" db="EMBL/GenBank/DDBJ databases">
        <authorList>
            <person name="Chiriac C."/>
            <person name="Salcher M."/>
            <person name="Ghai R."/>
            <person name="Kavagutti S V."/>
        </authorList>
    </citation>
    <scope>NUCLEOTIDE SEQUENCE</scope>
</reference>
<gene>
    <name evidence="2" type="ORF">UFOPK4020_00475</name>
</gene>
<sequence>MTLVEERISCPLGAWSGEPGRCQLCNQLIESTRRKTWCSNKCAREWQRNHIWRFARSAAKRRAKYHCQQQGCTAERRDCEVNHISARNGGGYGPGCHHHLNPDKNGVGGLEVLCRAHHAKVTAAQAKARAQARQVAREKLKATETKKKKSKTGEKPVKKPLKIR</sequence>
<accession>A0A6J7NQJ7</accession>
<proteinExistence type="predicted"/>
<protein>
    <submittedName>
        <fullName evidence="2">Unannotated protein</fullName>
    </submittedName>
</protein>